<feature type="transmembrane region" description="Helical" evidence="7">
    <location>
        <begin position="289"/>
        <end position="314"/>
    </location>
</feature>
<evidence type="ECO:0000256" key="4">
    <source>
        <dbReference type="ARBA" id="ARBA00022989"/>
    </source>
</evidence>
<organism evidence="9 10">
    <name type="scientific">Pterulicium gracile</name>
    <dbReference type="NCBI Taxonomy" id="1884261"/>
    <lineage>
        <taxon>Eukaryota</taxon>
        <taxon>Fungi</taxon>
        <taxon>Dikarya</taxon>
        <taxon>Basidiomycota</taxon>
        <taxon>Agaricomycotina</taxon>
        <taxon>Agaricomycetes</taxon>
        <taxon>Agaricomycetidae</taxon>
        <taxon>Agaricales</taxon>
        <taxon>Pleurotineae</taxon>
        <taxon>Pterulaceae</taxon>
        <taxon>Pterulicium</taxon>
    </lineage>
</organism>
<keyword evidence="5 7" id="KW-0472">Membrane</keyword>
<feature type="transmembrane region" description="Helical" evidence="7">
    <location>
        <begin position="418"/>
        <end position="440"/>
    </location>
</feature>
<protein>
    <submittedName>
        <fullName evidence="9">Efflux transporter</fullName>
    </submittedName>
</protein>
<proteinExistence type="predicted"/>
<dbReference type="GO" id="GO:0022857">
    <property type="term" value="F:transmembrane transporter activity"/>
    <property type="evidence" value="ECO:0007669"/>
    <property type="project" value="InterPro"/>
</dbReference>
<dbReference type="STRING" id="1884261.A0A5C3QVB1"/>
<dbReference type="Gene3D" id="1.20.1250.20">
    <property type="entry name" value="MFS general substrate transporter like domains"/>
    <property type="match status" value="1"/>
</dbReference>
<keyword evidence="10" id="KW-1185">Reference proteome</keyword>
<sequence length="544" mass="58088">MHSKEPLTLLPTSLIIATCTLAISISTIASTGASISLPTVGREFGTPQSELQWIISAYALTAGCLLVFMGRLADVYGRRKVFVAGSVWMVAFSIGCGFAQNVISLDILRAMQGIGSAAMIPAAIGILANTFPPSTTRSVAFATFSAGAPVGAAIGSVIGGAVTQYTSSTWRGIYFVMAGLAVLPVLGGIFLIEKDVPSAEDDRRVDWLGAFLITSGLVLVVFVLSGGETAPQEWKTPYIIACLVLGVFLTVLFFCWQSYLERVRARSPMGKAPPPLVKSSLWTRANGKLAAMMAIAFLNWSCFIAWAFWVVLYYQEYMEYTPMQTVLRQVPMTIVGVLCNIVVIFIISRVPAVTIIVFSTALTGLAALLFAINDPNVTYWAYEFPAMVTSVMGADFVMATGSLFVAKVALPHEQSLAGALFQTMTQIGTAFGLTITTVIYDRVSRQKAQELGADVSSHDLRIPREAELKGYQAAQFGSLAFAGVSLILAISFLRGVGIVGHRKGDDVGEGEEKVVDDSSERRSGSDAQVENGANADEAPSRVGS</sequence>
<dbReference type="EMBL" id="ML178817">
    <property type="protein sequence ID" value="TFL05328.1"/>
    <property type="molecule type" value="Genomic_DNA"/>
</dbReference>
<evidence type="ECO:0000256" key="3">
    <source>
        <dbReference type="ARBA" id="ARBA00022692"/>
    </source>
</evidence>
<dbReference type="PANTHER" id="PTHR42718">
    <property type="entry name" value="MAJOR FACILITATOR SUPERFAMILY MULTIDRUG TRANSPORTER MFSC"/>
    <property type="match status" value="1"/>
</dbReference>
<evidence type="ECO:0000256" key="6">
    <source>
        <dbReference type="SAM" id="MobiDB-lite"/>
    </source>
</evidence>
<dbReference type="Gene3D" id="1.20.1720.10">
    <property type="entry name" value="Multidrug resistance protein D"/>
    <property type="match status" value="1"/>
</dbReference>
<dbReference type="Proteomes" id="UP000305067">
    <property type="component" value="Unassembled WGS sequence"/>
</dbReference>
<dbReference type="PROSITE" id="PS00216">
    <property type="entry name" value="SUGAR_TRANSPORT_1"/>
    <property type="match status" value="1"/>
</dbReference>
<dbReference type="SUPFAM" id="SSF103473">
    <property type="entry name" value="MFS general substrate transporter"/>
    <property type="match status" value="2"/>
</dbReference>
<gene>
    <name evidence="9" type="ORF">BDV98DRAFT_292777</name>
</gene>
<feature type="transmembrane region" description="Helical" evidence="7">
    <location>
        <begin position="384"/>
        <end position="406"/>
    </location>
</feature>
<dbReference type="GO" id="GO:0016020">
    <property type="term" value="C:membrane"/>
    <property type="evidence" value="ECO:0007669"/>
    <property type="project" value="UniProtKB-SubCell"/>
</dbReference>
<dbReference type="AlphaFoldDB" id="A0A5C3QVB1"/>
<feature type="compositionally biased region" description="Basic and acidic residues" evidence="6">
    <location>
        <begin position="503"/>
        <end position="524"/>
    </location>
</feature>
<keyword evidence="4 7" id="KW-1133">Transmembrane helix</keyword>
<dbReference type="InterPro" id="IPR005829">
    <property type="entry name" value="Sugar_transporter_CS"/>
</dbReference>
<comment type="subcellular location">
    <subcellularLocation>
        <location evidence="1">Membrane</location>
        <topology evidence="1">Multi-pass membrane protein</topology>
    </subcellularLocation>
</comment>
<feature type="transmembrane region" description="Helical" evidence="7">
    <location>
        <begin position="326"/>
        <end position="346"/>
    </location>
</feature>
<dbReference type="PROSITE" id="PS50850">
    <property type="entry name" value="MFS"/>
    <property type="match status" value="1"/>
</dbReference>
<evidence type="ECO:0000256" key="5">
    <source>
        <dbReference type="ARBA" id="ARBA00023136"/>
    </source>
</evidence>
<feature type="transmembrane region" description="Helical" evidence="7">
    <location>
        <begin position="81"/>
        <end position="103"/>
    </location>
</feature>
<dbReference type="InterPro" id="IPR036259">
    <property type="entry name" value="MFS_trans_sf"/>
</dbReference>
<evidence type="ECO:0000256" key="7">
    <source>
        <dbReference type="SAM" id="Phobius"/>
    </source>
</evidence>
<feature type="region of interest" description="Disordered" evidence="6">
    <location>
        <begin position="503"/>
        <end position="544"/>
    </location>
</feature>
<evidence type="ECO:0000313" key="9">
    <source>
        <dbReference type="EMBL" id="TFL05328.1"/>
    </source>
</evidence>
<keyword evidence="2" id="KW-0813">Transport</keyword>
<dbReference type="PANTHER" id="PTHR42718:SF9">
    <property type="entry name" value="MAJOR FACILITATOR SUPERFAMILY MULTIDRUG TRANSPORTER MFSC"/>
    <property type="match status" value="1"/>
</dbReference>
<keyword evidence="3 7" id="KW-0812">Transmembrane</keyword>
<evidence type="ECO:0000256" key="1">
    <source>
        <dbReference type="ARBA" id="ARBA00004141"/>
    </source>
</evidence>
<feature type="transmembrane region" description="Helical" evidence="7">
    <location>
        <begin position="7"/>
        <end position="31"/>
    </location>
</feature>
<feature type="transmembrane region" description="Helical" evidence="7">
    <location>
        <begin position="473"/>
        <end position="493"/>
    </location>
</feature>
<accession>A0A5C3QVB1</accession>
<feature type="transmembrane region" description="Helical" evidence="7">
    <location>
        <begin position="173"/>
        <end position="193"/>
    </location>
</feature>
<dbReference type="InterPro" id="IPR020846">
    <property type="entry name" value="MFS_dom"/>
</dbReference>
<feature type="transmembrane region" description="Helical" evidence="7">
    <location>
        <begin position="353"/>
        <end position="372"/>
    </location>
</feature>
<name>A0A5C3QVB1_9AGAR</name>
<dbReference type="Pfam" id="PF07690">
    <property type="entry name" value="MFS_1"/>
    <property type="match status" value="2"/>
</dbReference>
<evidence type="ECO:0000259" key="8">
    <source>
        <dbReference type="PROSITE" id="PS50850"/>
    </source>
</evidence>
<evidence type="ECO:0000256" key="2">
    <source>
        <dbReference type="ARBA" id="ARBA00022448"/>
    </source>
</evidence>
<evidence type="ECO:0000313" key="10">
    <source>
        <dbReference type="Proteomes" id="UP000305067"/>
    </source>
</evidence>
<reference evidence="9 10" key="1">
    <citation type="journal article" date="2019" name="Nat. Ecol. Evol.">
        <title>Megaphylogeny resolves global patterns of mushroom evolution.</title>
        <authorList>
            <person name="Varga T."/>
            <person name="Krizsan K."/>
            <person name="Foldi C."/>
            <person name="Dima B."/>
            <person name="Sanchez-Garcia M."/>
            <person name="Sanchez-Ramirez S."/>
            <person name="Szollosi G.J."/>
            <person name="Szarkandi J.G."/>
            <person name="Papp V."/>
            <person name="Albert L."/>
            <person name="Andreopoulos W."/>
            <person name="Angelini C."/>
            <person name="Antonin V."/>
            <person name="Barry K.W."/>
            <person name="Bougher N.L."/>
            <person name="Buchanan P."/>
            <person name="Buyck B."/>
            <person name="Bense V."/>
            <person name="Catcheside P."/>
            <person name="Chovatia M."/>
            <person name="Cooper J."/>
            <person name="Damon W."/>
            <person name="Desjardin D."/>
            <person name="Finy P."/>
            <person name="Geml J."/>
            <person name="Haridas S."/>
            <person name="Hughes K."/>
            <person name="Justo A."/>
            <person name="Karasinski D."/>
            <person name="Kautmanova I."/>
            <person name="Kiss B."/>
            <person name="Kocsube S."/>
            <person name="Kotiranta H."/>
            <person name="LaButti K.M."/>
            <person name="Lechner B.E."/>
            <person name="Liimatainen K."/>
            <person name="Lipzen A."/>
            <person name="Lukacs Z."/>
            <person name="Mihaltcheva S."/>
            <person name="Morgado L.N."/>
            <person name="Niskanen T."/>
            <person name="Noordeloos M.E."/>
            <person name="Ohm R.A."/>
            <person name="Ortiz-Santana B."/>
            <person name="Ovrebo C."/>
            <person name="Racz N."/>
            <person name="Riley R."/>
            <person name="Savchenko A."/>
            <person name="Shiryaev A."/>
            <person name="Soop K."/>
            <person name="Spirin V."/>
            <person name="Szebenyi C."/>
            <person name="Tomsovsky M."/>
            <person name="Tulloss R.E."/>
            <person name="Uehling J."/>
            <person name="Grigoriev I.V."/>
            <person name="Vagvolgyi C."/>
            <person name="Papp T."/>
            <person name="Martin F.M."/>
            <person name="Miettinen O."/>
            <person name="Hibbett D.S."/>
            <person name="Nagy L.G."/>
        </authorList>
    </citation>
    <scope>NUCLEOTIDE SEQUENCE [LARGE SCALE GENOMIC DNA]</scope>
    <source>
        <strain evidence="9 10">CBS 309.79</strain>
    </source>
</reference>
<dbReference type="OrthoDB" id="5086884at2759"/>
<feature type="transmembrane region" description="Helical" evidence="7">
    <location>
        <begin position="51"/>
        <end position="69"/>
    </location>
</feature>
<dbReference type="InterPro" id="IPR011701">
    <property type="entry name" value="MFS"/>
</dbReference>
<feature type="domain" description="Major facilitator superfamily (MFS) profile" evidence="8">
    <location>
        <begin position="10"/>
        <end position="503"/>
    </location>
</feature>
<feature type="transmembrane region" description="Helical" evidence="7">
    <location>
        <begin position="205"/>
        <end position="226"/>
    </location>
</feature>
<feature type="transmembrane region" description="Helical" evidence="7">
    <location>
        <begin position="238"/>
        <end position="259"/>
    </location>
</feature>
<feature type="transmembrane region" description="Helical" evidence="7">
    <location>
        <begin position="139"/>
        <end position="161"/>
    </location>
</feature>